<evidence type="ECO:0000256" key="1">
    <source>
        <dbReference type="ARBA" id="ARBA00004141"/>
    </source>
</evidence>
<feature type="transmembrane region" description="Helical" evidence="6">
    <location>
        <begin position="532"/>
        <end position="556"/>
    </location>
</feature>
<comment type="subcellular location">
    <subcellularLocation>
        <location evidence="1">Membrane</location>
        <topology evidence="1">Multi-pass membrane protein</topology>
    </subcellularLocation>
</comment>
<keyword evidence="4 6" id="KW-0472">Membrane</keyword>
<dbReference type="GO" id="GO:0005774">
    <property type="term" value="C:vacuolar membrane"/>
    <property type="evidence" value="ECO:0007669"/>
    <property type="project" value="TreeGrafter"/>
</dbReference>
<protein>
    <recommendedName>
        <fullName evidence="7">Amino acid transporter transmembrane domain-containing protein</fullName>
    </recommendedName>
</protein>
<evidence type="ECO:0000256" key="5">
    <source>
        <dbReference type="SAM" id="MobiDB-lite"/>
    </source>
</evidence>
<sequence>MQSYGHDSKANLLKSNASATDDDEEEVYYKKDGYQSASAPDEFPIRGPVKIECRQSFTDCSNVFKAFIGSAVIGLPFAVSQAGIGLTIIGIAIIGVITDHCCNKIVKCKQMVIANIQQERQTQGVDAQSIDEESKALGRTLSFGQIGKACLGKPGVLIVNTSIMVTQFGFTIGYFIFMGNTLRSILKYWLVPDAIPFHNTTLPTNSTPQTTFSPNLTTTMLPIATSLNVSTPTTTPSNLTNFYPTVDLGVVNSTTILDFLHHHITNLHHVVTTAVKNPWSPSNLIKNSTVTFGVLILFPLPLLIGIAFVRNLRKLGPISVIANISVTGGAAATVIYMFAKMPDLRASDLHWFKFSTFPVFFGQVTSAFEGIGTVIPIEGSMAENRSKYPAFLHISLVFLCFILSGFGITGYLRFGEKTCQIVTQNLRGDMAIILQIFLFIGVLFTYPLQIYPNIQIVEHLFVKFRRWRIGRQRRYEVMRRAAENESLLDSTEDKPIEVKNVKLKKWEGNIIRAVLVAFTAACALAFRSQFAYIAALTGSIGSSLLSYILPCMFDLALRKRKMSTGAKIVNIFLIVFGVVLGLMGMVVTLMEIAESFEKGHQVHC</sequence>
<feature type="domain" description="Amino acid transporter transmembrane" evidence="7">
    <location>
        <begin position="62"/>
        <end position="190"/>
    </location>
</feature>
<dbReference type="GO" id="GO:0015179">
    <property type="term" value="F:L-amino acid transmembrane transporter activity"/>
    <property type="evidence" value="ECO:0007669"/>
    <property type="project" value="TreeGrafter"/>
</dbReference>
<dbReference type="PANTHER" id="PTHR22950:SF700">
    <property type="entry name" value="AMINO ACID TRANSPORTER TRANSMEMBRANE DOMAIN-CONTAINING PROTEIN"/>
    <property type="match status" value="1"/>
</dbReference>
<name>A0A7M5USZ4_9CNID</name>
<keyword evidence="9" id="KW-1185">Reference proteome</keyword>
<evidence type="ECO:0000313" key="9">
    <source>
        <dbReference type="Proteomes" id="UP000594262"/>
    </source>
</evidence>
<dbReference type="GeneID" id="136797501"/>
<evidence type="ECO:0000256" key="6">
    <source>
        <dbReference type="SAM" id="Phobius"/>
    </source>
</evidence>
<feature type="transmembrane region" description="Helical" evidence="6">
    <location>
        <begin position="509"/>
        <end position="526"/>
    </location>
</feature>
<dbReference type="EnsemblMetazoa" id="CLYHEMT003675.1">
    <property type="protein sequence ID" value="CLYHEMP003675.1"/>
    <property type="gene ID" value="CLYHEMG003675"/>
</dbReference>
<evidence type="ECO:0000259" key="7">
    <source>
        <dbReference type="Pfam" id="PF01490"/>
    </source>
</evidence>
<dbReference type="Pfam" id="PF01490">
    <property type="entry name" value="Aa_trans"/>
    <property type="match status" value="2"/>
</dbReference>
<feature type="transmembrane region" description="Helical" evidence="6">
    <location>
        <begin position="359"/>
        <end position="378"/>
    </location>
</feature>
<evidence type="ECO:0000256" key="3">
    <source>
        <dbReference type="ARBA" id="ARBA00022989"/>
    </source>
</evidence>
<dbReference type="OrthoDB" id="1684102at2759"/>
<dbReference type="RefSeq" id="XP_066910179.1">
    <property type="nucleotide sequence ID" value="XM_067054078.1"/>
</dbReference>
<dbReference type="Proteomes" id="UP000594262">
    <property type="component" value="Unplaced"/>
</dbReference>
<dbReference type="AlphaFoldDB" id="A0A7M5USZ4"/>
<evidence type="ECO:0000313" key="8">
    <source>
        <dbReference type="EnsemblMetazoa" id="CLYHEMP003675.1"/>
    </source>
</evidence>
<dbReference type="PANTHER" id="PTHR22950">
    <property type="entry name" value="AMINO ACID TRANSPORTER"/>
    <property type="match status" value="1"/>
</dbReference>
<feature type="region of interest" description="Disordered" evidence="5">
    <location>
        <begin position="1"/>
        <end position="25"/>
    </location>
</feature>
<organism evidence="8 9">
    <name type="scientific">Clytia hemisphaerica</name>
    <dbReference type="NCBI Taxonomy" id="252671"/>
    <lineage>
        <taxon>Eukaryota</taxon>
        <taxon>Metazoa</taxon>
        <taxon>Cnidaria</taxon>
        <taxon>Hydrozoa</taxon>
        <taxon>Hydroidolina</taxon>
        <taxon>Leptothecata</taxon>
        <taxon>Obeliida</taxon>
        <taxon>Clytiidae</taxon>
        <taxon>Clytia</taxon>
    </lineage>
</organism>
<evidence type="ECO:0000256" key="4">
    <source>
        <dbReference type="ARBA" id="ARBA00023136"/>
    </source>
</evidence>
<feature type="transmembrane region" description="Helical" evidence="6">
    <location>
        <begin position="290"/>
        <end position="308"/>
    </location>
</feature>
<dbReference type="InterPro" id="IPR013057">
    <property type="entry name" value="AA_transpt_TM"/>
</dbReference>
<feature type="transmembrane region" description="Helical" evidence="6">
    <location>
        <begin position="432"/>
        <end position="451"/>
    </location>
</feature>
<evidence type="ECO:0000256" key="2">
    <source>
        <dbReference type="ARBA" id="ARBA00022692"/>
    </source>
</evidence>
<reference evidence="8" key="1">
    <citation type="submission" date="2021-01" db="UniProtKB">
        <authorList>
            <consortium name="EnsemblMetazoa"/>
        </authorList>
    </citation>
    <scope>IDENTIFICATION</scope>
</reference>
<feature type="domain" description="Amino acid transporter transmembrane" evidence="7">
    <location>
        <begin position="294"/>
        <end position="588"/>
    </location>
</feature>
<proteinExistence type="predicted"/>
<accession>A0A7M5USZ4</accession>
<feature type="transmembrane region" description="Helical" evidence="6">
    <location>
        <begin position="568"/>
        <end position="590"/>
    </location>
</feature>
<feature type="transmembrane region" description="Helical" evidence="6">
    <location>
        <begin position="390"/>
        <end position="412"/>
    </location>
</feature>
<keyword evidence="2 6" id="KW-0812">Transmembrane</keyword>
<feature type="transmembrane region" description="Helical" evidence="6">
    <location>
        <begin position="320"/>
        <end position="339"/>
    </location>
</feature>
<keyword evidence="3 6" id="KW-1133">Transmembrane helix</keyword>